<sequence>MISTKCSCVVNNVVDKVQTSEAAMNQPAQAIAQFSTAPLFFLIAAFLMLQPLSTDLYLASLPSLAAVFDVPASTVQLTLSIFVAGFGGAQLVIGPLSDRFGRRPVVIAGLSLYLLASLLCGASQSMGMLIIARFLQALGCCSAVIIARAIVRDAYDPQDSIKVISKASSWVSAAPLLGPILGSFLQVNLGWRAAFFVHALLAAALLIMVIVRLPETNLYKDAKATNLSGLLHNYRIVLGAPVFWVYALPGALSYGSIFVFISGASFVLIKVLLLPTAWFGYCFAFGVSGYLSGTVVCRRLHARFGTKITMRIGSSLSLAAGATFLAMTLAGVQHWTMIPPIMFMTMGAHGINFPISQSNSVSPFPQQAGTAAGLMGALYMLVAFIVGSIVGATHNGTVYPLAIIACSMGSLIFIAARVLPALIPAEQPV</sequence>
<feature type="transmembrane region" description="Helical" evidence="8">
    <location>
        <begin position="191"/>
        <end position="213"/>
    </location>
</feature>
<dbReference type="Gene3D" id="1.20.1720.10">
    <property type="entry name" value="Multidrug resistance protein D"/>
    <property type="match status" value="1"/>
</dbReference>
<keyword evidence="6 8" id="KW-1133">Transmembrane helix</keyword>
<dbReference type="CDD" id="cd17320">
    <property type="entry name" value="MFS_MdfA_MDR_like"/>
    <property type="match status" value="1"/>
</dbReference>
<dbReference type="PROSITE" id="PS50850">
    <property type="entry name" value="MFS"/>
    <property type="match status" value="1"/>
</dbReference>
<feature type="transmembrane region" description="Helical" evidence="8">
    <location>
        <begin position="267"/>
        <end position="291"/>
    </location>
</feature>
<evidence type="ECO:0000256" key="7">
    <source>
        <dbReference type="ARBA" id="ARBA00023136"/>
    </source>
</evidence>
<dbReference type="Proteomes" id="UP000247792">
    <property type="component" value="Unassembled WGS sequence"/>
</dbReference>
<dbReference type="EMBL" id="QJKB01000004">
    <property type="protein sequence ID" value="PXX43051.1"/>
    <property type="molecule type" value="Genomic_DNA"/>
</dbReference>
<comment type="subcellular location">
    <subcellularLocation>
        <location evidence="8">Cell inner membrane</location>
        <topology evidence="8">Multi-pass membrane protein</topology>
    </subcellularLocation>
    <subcellularLocation>
        <location evidence="1">Cell membrane</location>
        <topology evidence="1">Multi-pass membrane protein</topology>
    </subcellularLocation>
</comment>
<evidence type="ECO:0000256" key="3">
    <source>
        <dbReference type="ARBA" id="ARBA00022448"/>
    </source>
</evidence>
<keyword evidence="11" id="KW-1185">Reference proteome</keyword>
<dbReference type="InterPro" id="IPR004812">
    <property type="entry name" value="Efflux_drug-R_Bcr/CmlA"/>
</dbReference>
<reference evidence="10 11" key="1">
    <citation type="submission" date="2018-05" db="EMBL/GenBank/DDBJ databases">
        <title>Genomic Encyclopedia of Type Strains, Phase IV (KMG-IV): sequencing the most valuable type-strain genomes for metagenomic binning, comparative biology and taxonomic classification.</title>
        <authorList>
            <person name="Goeker M."/>
        </authorList>
    </citation>
    <scope>NUCLEOTIDE SEQUENCE [LARGE SCALE GENOMIC DNA]</scope>
    <source>
        <strain evidence="10 11">DSM 19792</strain>
    </source>
</reference>
<accession>A0A318J8H3</accession>
<dbReference type="PANTHER" id="PTHR23502">
    <property type="entry name" value="MAJOR FACILITATOR SUPERFAMILY"/>
    <property type="match status" value="1"/>
</dbReference>
<evidence type="ECO:0000256" key="1">
    <source>
        <dbReference type="ARBA" id="ARBA00004651"/>
    </source>
</evidence>
<evidence type="ECO:0000256" key="2">
    <source>
        <dbReference type="ARBA" id="ARBA00006236"/>
    </source>
</evidence>
<keyword evidence="7 8" id="KW-0472">Membrane</keyword>
<evidence type="ECO:0000259" key="9">
    <source>
        <dbReference type="PROSITE" id="PS50850"/>
    </source>
</evidence>
<evidence type="ECO:0000313" key="11">
    <source>
        <dbReference type="Proteomes" id="UP000247792"/>
    </source>
</evidence>
<dbReference type="Pfam" id="PF07690">
    <property type="entry name" value="MFS_1"/>
    <property type="match status" value="1"/>
</dbReference>
<comment type="similarity">
    <text evidence="2 8">Belongs to the major facilitator superfamily. Bcr/CmlA family.</text>
</comment>
<feature type="transmembrane region" description="Helical" evidence="8">
    <location>
        <begin position="130"/>
        <end position="151"/>
    </location>
</feature>
<dbReference type="InterPro" id="IPR005829">
    <property type="entry name" value="Sugar_transporter_CS"/>
</dbReference>
<name>A0A318J8H3_9BURK</name>
<comment type="caution">
    <text evidence="8">Lacks conserved residue(s) required for the propagation of feature annotation.</text>
</comment>
<evidence type="ECO:0000256" key="8">
    <source>
        <dbReference type="RuleBase" id="RU365088"/>
    </source>
</evidence>
<dbReference type="GO" id="GO:0042910">
    <property type="term" value="F:xenobiotic transmembrane transporter activity"/>
    <property type="evidence" value="ECO:0007669"/>
    <property type="project" value="InterPro"/>
</dbReference>
<dbReference type="PANTHER" id="PTHR23502:SF132">
    <property type="entry name" value="POLYAMINE TRANSPORTER 2-RELATED"/>
    <property type="match status" value="1"/>
</dbReference>
<keyword evidence="3 8" id="KW-0813">Transport</keyword>
<keyword evidence="5 8" id="KW-0812">Transmembrane</keyword>
<gene>
    <name evidence="10" type="ORF">DFR42_10452</name>
</gene>
<dbReference type="NCBIfam" id="TIGR00710">
    <property type="entry name" value="efflux_Bcr_CflA"/>
    <property type="match status" value="1"/>
</dbReference>
<feature type="transmembrane region" description="Helical" evidence="8">
    <location>
        <begin position="30"/>
        <end position="50"/>
    </location>
</feature>
<dbReference type="InterPro" id="IPR020846">
    <property type="entry name" value="MFS_dom"/>
</dbReference>
<feature type="transmembrane region" description="Helical" evidence="8">
    <location>
        <begin position="368"/>
        <end position="392"/>
    </location>
</feature>
<dbReference type="AlphaFoldDB" id="A0A318J8H3"/>
<feature type="domain" description="Major facilitator superfamily (MFS) profile" evidence="9">
    <location>
        <begin position="39"/>
        <end position="427"/>
    </location>
</feature>
<dbReference type="InterPro" id="IPR036259">
    <property type="entry name" value="MFS_trans_sf"/>
</dbReference>
<feature type="transmembrane region" description="Helical" evidence="8">
    <location>
        <begin position="398"/>
        <end position="419"/>
    </location>
</feature>
<comment type="caution">
    <text evidence="10">The sequence shown here is derived from an EMBL/GenBank/DDBJ whole genome shotgun (WGS) entry which is preliminary data.</text>
</comment>
<dbReference type="OrthoDB" id="9814303at2"/>
<dbReference type="InterPro" id="IPR011701">
    <property type="entry name" value="MFS"/>
</dbReference>
<feature type="transmembrane region" description="Helical" evidence="8">
    <location>
        <begin position="105"/>
        <end position="124"/>
    </location>
</feature>
<proteinExistence type="inferred from homology"/>
<dbReference type="PROSITE" id="PS00216">
    <property type="entry name" value="SUGAR_TRANSPORT_1"/>
    <property type="match status" value="1"/>
</dbReference>
<protein>
    <recommendedName>
        <fullName evidence="8">Bcr/CflA family efflux transporter</fullName>
    </recommendedName>
</protein>
<feature type="transmembrane region" description="Helical" evidence="8">
    <location>
        <begin position="234"/>
        <end position="261"/>
    </location>
</feature>
<keyword evidence="8" id="KW-0997">Cell inner membrane</keyword>
<dbReference type="SUPFAM" id="SSF103473">
    <property type="entry name" value="MFS general substrate transporter"/>
    <property type="match status" value="1"/>
</dbReference>
<evidence type="ECO:0000256" key="4">
    <source>
        <dbReference type="ARBA" id="ARBA00022475"/>
    </source>
</evidence>
<keyword evidence="4" id="KW-1003">Cell membrane</keyword>
<evidence type="ECO:0000256" key="6">
    <source>
        <dbReference type="ARBA" id="ARBA00022989"/>
    </source>
</evidence>
<dbReference type="GO" id="GO:1990961">
    <property type="term" value="P:xenobiotic detoxification by transmembrane export across the plasma membrane"/>
    <property type="evidence" value="ECO:0007669"/>
    <property type="project" value="InterPro"/>
</dbReference>
<feature type="transmembrane region" description="Helical" evidence="8">
    <location>
        <begin position="312"/>
        <end position="332"/>
    </location>
</feature>
<feature type="transmembrane region" description="Helical" evidence="8">
    <location>
        <begin position="70"/>
        <end position="93"/>
    </location>
</feature>
<feature type="transmembrane region" description="Helical" evidence="8">
    <location>
        <begin position="163"/>
        <end position="185"/>
    </location>
</feature>
<evidence type="ECO:0000313" key="10">
    <source>
        <dbReference type="EMBL" id="PXX43051.1"/>
    </source>
</evidence>
<dbReference type="GO" id="GO:0005886">
    <property type="term" value="C:plasma membrane"/>
    <property type="evidence" value="ECO:0007669"/>
    <property type="project" value="UniProtKB-SubCell"/>
</dbReference>
<dbReference type="RefSeq" id="WP_110255616.1">
    <property type="nucleotide sequence ID" value="NZ_QJKB01000004.1"/>
</dbReference>
<evidence type="ECO:0000256" key="5">
    <source>
        <dbReference type="ARBA" id="ARBA00022692"/>
    </source>
</evidence>
<organism evidence="10 11">
    <name type="scientific">Undibacterium pigrum</name>
    <dbReference type="NCBI Taxonomy" id="401470"/>
    <lineage>
        <taxon>Bacteria</taxon>
        <taxon>Pseudomonadati</taxon>
        <taxon>Pseudomonadota</taxon>
        <taxon>Betaproteobacteria</taxon>
        <taxon>Burkholderiales</taxon>
        <taxon>Oxalobacteraceae</taxon>
        <taxon>Undibacterium</taxon>
    </lineage>
</organism>